<protein>
    <submittedName>
        <fullName evidence="2">Uncharacterized protein</fullName>
    </submittedName>
</protein>
<dbReference type="AlphaFoldDB" id="A0A2R6XME7"/>
<dbReference type="Gramene" id="Mp8g11580.1">
    <property type="protein sequence ID" value="Mp8g11580.1.cds"/>
    <property type="gene ID" value="Mp8g11580"/>
</dbReference>
<sequence>MEVLALRSLSLLLLLCNTLMLYGRAVADRSSDCFHNLTGHKSATVIPSYTLEATHAAKLDDQNERDRIVSRKLLADISPPGMWTATDDEDRTSNKRRLLTADGKNTLQQTSTEIAVSADIHYRRMWLFLRRPCEKS</sequence>
<evidence type="ECO:0000313" key="3">
    <source>
        <dbReference type="Proteomes" id="UP000244005"/>
    </source>
</evidence>
<dbReference type="Proteomes" id="UP000244005">
    <property type="component" value="Unassembled WGS sequence"/>
</dbReference>
<keyword evidence="3" id="KW-1185">Reference proteome</keyword>
<dbReference type="EMBL" id="KZ772680">
    <property type="protein sequence ID" value="PTQ47279.1"/>
    <property type="molecule type" value="Genomic_DNA"/>
</dbReference>
<proteinExistence type="predicted"/>
<feature type="signal peptide" evidence="1">
    <location>
        <begin position="1"/>
        <end position="27"/>
    </location>
</feature>
<organism evidence="2 3">
    <name type="scientific">Marchantia polymorpha</name>
    <name type="common">Common liverwort</name>
    <name type="synonym">Marchantia aquatica</name>
    <dbReference type="NCBI Taxonomy" id="3197"/>
    <lineage>
        <taxon>Eukaryota</taxon>
        <taxon>Viridiplantae</taxon>
        <taxon>Streptophyta</taxon>
        <taxon>Embryophyta</taxon>
        <taxon>Marchantiophyta</taxon>
        <taxon>Marchantiopsida</taxon>
        <taxon>Marchantiidae</taxon>
        <taxon>Marchantiales</taxon>
        <taxon>Marchantiaceae</taxon>
        <taxon>Marchantia</taxon>
    </lineage>
</organism>
<evidence type="ECO:0000256" key="1">
    <source>
        <dbReference type="SAM" id="SignalP"/>
    </source>
</evidence>
<evidence type="ECO:0000313" key="2">
    <source>
        <dbReference type="EMBL" id="PTQ47279.1"/>
    </source>
</evidence>
<reference evidence="3" key="1">
    <citation type="journal article" date="2017" name="Cell">
        <title>Insights into land plant evolution garnered from the Marchantia polymorpha genome.</title>
        <authorList>
            <person name="Bowman J.L."/>
            <person name="Kohchi T."/>
            <person name="Yamato K.T."/>
            <person name="Jenkins J."/>
            <person name="Shu S."/>
            <person name="Ishizaki K."/>
            <person name="Yamaoka S."/>
            <person name="Nishihama R."/>
            <person name="Nakamura Y."/>
            <person name="Berger F."/>
            <person name="Adam C."/>
            <person name="Aki S.S."/>
            <person name="Althoff F."/>
            <person name="Araki T."/>
            <person name="Arteaga-Vazquez M.A."/>
            <person name="Balasubrmanian S."/>
            <person name="Barry K."/>
            <person name="Bauer D."/>
            <person name="Boehm C.R."/>
            <person name="Briginshaw L."/>
            <person name="Caballero-Perez J."/>
            <person name="Catarino B."/>
            <person name="Chen F."/>
            <person name="Chiyoda S."/>
            <person name="Chovatia M."/>
            <person name="Davies K.M."/>
            <person name="Delmans M."/>
            <person name="Demura T."/>
            <person name="Dierschke T."/>
            <person name="Dolan L."/>
            <person name="Dorantes-Acosta A.E."/>
            <person name="Eklund D.M."/>
            <person name="Florent S.N."/>
            <person name="Flores-Sandoval E."/>
            <person name="Fujiyama A."/>
            <person name="Fukuzawa H."/>
            <person name="Galik B."/>
            <person name="Grimanelli D."/>
            <person name="Grimwood J."/>
            <person name="Grossniklaus U."/>
            <person name="Hamada T."/>
            <person name="Haseloff J."/>
            <person name="Hetherington A.J."/>
            <person name="Higo A."/>
            <person name="Hirakawa Y."/>
            <person name="Hundley H.N."/>
            <person name="Ikeda Y."/>
            <person name="Inoue K."/>
            <person name="Inoue S.I."/>
            <person name="Ishida S."/>
            <person name="Jia Q."/>
            <person name="Kakita M."/>
            <person name="Kanazawa T."/>
            <person name="Kawai Y."/>
            <person name="Kawashima T."/>
            <person name="Kennedy M."/>
            <person name="Kinose K."/>
            <person name="Kinoshita T."/>
            <person name="Kohara Y."/>
            <person name="Koide E."/>
            <person name="Komatsu K."/>
            <person name="Kopischke S."/>
            <person name="Kubo M."/>
            <person name="Kyozuka J."/>
            <person name="Lagercrantz U."/>
            <person name="Lin S.S."/>
            <person name="Lindquist E."/>
            <person name="Lipzen A.M."/>
            <person name="Lu C.W."/>
            <person name="De Luna E."/>
            <person name="Martienssen R.A."/>
            <person name="Minamino N."/>
            <person name="Mizutani M."/>
            <person name="Mizutani M."/>
            <person name="Mochizuki N."/>
            <person name="Monte I."/>
            <person name="Mosher R."/>
            <person name="Nagasaki H."/>
            <person name="Nakagami H."/>
            <person name="Naramoto S."/>
            <person name="Nishitani K."/>
            <person name="Ohtani M."/>
            <person name="Okamoto T."/>
            <person name="Okumura M."/>
            <person name="Phillips J."/>
            <person name="Pollak B."/>
            <person name="Reinders A."/>
            <person name="Rovekamp M."/>
            <person name="Sano R."/>
            <person name="Sawa S."/>
            <person name="Schmid M.W."/>
            <person name="Shirakawa M."/>
            <person name="Solano R."/>
            <person name="Spunde A."/>
            <person name="Suetsugu N."/>
            <person name="Sugano S."/>
            <person name="Sugiyama A."/>
            <person name="Sun R."/>
            <person name="Suzuki Y."/>
            <person name="Takenaka M."/>
            <person name="Takezawa D."/>
            <person name="Tomogane H."/>
            <person name="Tsuzuki M."/>
            <person name="Ueda T."/>
            <person name="Umeda M."/>
            <person name="Ward J.M."/>
            <person name="Watanabe Y."/>
            <person name="Yazaki K."/>
            <person name="Yokoyama R."/>
            <person name="Yoshitake Y."/>
            <person name="Yotsui I."/>
            <person name="Zachgo S."/>
            <person name="Schmutz J."/>
        </authorList>
    </citation>
    <scope>NUCLEOTIDE SEQUENCE [LARGE SCALE GENOMIC DNA]</scope>
    <source>
        <strain evidence="3">Tak-1</strain>
    </source>
</reference>
<name>A0A2R6XME7_MARPO</name>
<feature type="chain" id="PRO_5015340924" evidence="1">
    <location>
        <begin position="28"/>
        <end position="136"/>
    </location>
</feature>
<keyword evidence="1" id="KW-0732">Signal</keyword>
<gene>
    <name evidence="2" type="ORF">MARPO_0008s0058</name>
</gene>
<accession>A0A2R6XME7</accession>